<dbReference type="PRINTS" id="PR00175">
    <property type="entry name" value="NAALASMPORT"/>
</dbReference>
<feature type="transmembrane region" description="Helical" evidence="8">
    <location>
        <begin position="218"/>
        <end position="238"/>
    </location>
</feature>
<dbReference type="PANTHER" id="PTHR30330">
    <property type="entry name" value="AGSS FAMILY TRANSPORTER, SODIUM-ALANINE"/>
    <property type="match status" value="1"/>
</dbReference>
<feature type="transmembrane region" description="Helical" evidence="8">
    <location>
        <begin position="403"/>
        <end position="423"/>
    </location>
</feature>
<evidence type="ECO:0000313" key="10">
    <source>
        <dbReference type="Proteomes" id="UP001519308"/>
    </source>
</evidence>
<protein>
    <submittedName>
        <fullName evidence="9">AGCS family alanine or glycine:cation symporter</fullName>
    </submittedName>
</protein>
<dbReference type="Pfam" id="PF01235">
    <property type="entry name" value="Na_Ala_symp"/>
    <property type="match status" value="1"/>
</dbReference>
<dbReference type="Gene3D" id="1.20.1740.10">
    <property type="entry name" value="Amino acid/polyamine transporter I"/>
    <property type="match status" value="1"/>
</dbReference>
<dbReference type="EMBL" id="JAGGLL010000041">
    <property type="protein sequence ID" value="MBP2023897.1"/>
    <property type="molecule type" value="Genomic_DNA"/>
</dbReference>
<feature type="transmembrane region" description="Helical" evidence="8">
    <location>
        <begin position="363"/>
        <end position="383"/>
    </location>
</feature>
<feature type="transmembrane region" description="Helical" evidence="8">
    <location>
        <begin position="14"/>
        <end position="33"/>
    </location>
</feature>
<dbReference type="NCBIfam" id="TIGR00835">
    <property type="entry name" value="agcS"/>
    <property type="match status" value="1"/>
</dbReference>
<organism evidence="9 10">
    <name type="scientific">Clostridium punense</name>
    <dbReference type="NCBI Taxonomy" id="1054297"/>
    <lineage>
        <taxon>Bacteria</taxon>
        <taxon>Bacillati</taxon>
        <taxon>Bacillota</taxon>
        <taxon>Clostridia</taxon>
        <taxon>Eubacteriales</taxon>
        <taxon>Clostridiaceae</taxon>
        <taxon>Clostridium</taxon>
    </lineage>
</organism>
<proteinExistence type="inferred from homology"/>
<feature type="transmembrane region" description="Helical" evidence="8">
    <location>
        <begin position="152"/>
        <end position="172"/>
    </location>
</feature>
<evidence type="ECO:0000256" key="4">
    <source>
        <dbReference type="ARBA" id="ARBA00022475"/>
    </source>
</evidence>
<comment type="subcellular location">
    <subcellularLocation>
        <location evidence="1 8">Cell membrane</location>
        <topology evidence="1 8">Multi-pass membrane protein</topology>
    </subcellularLocation>
</comment>
<gene>
    <name evidence="9" type="ORF">J2Z44_003739</name>
</gene>
<sequence length="466" mass="49320">MDSLLSIVESINSILWSSVLLFLLCGTGIYFTFKTKFIQVRKFGESFKSVFGGLTLKGKKADGDGMSSFQSLTTAIAAQVGTGNLAGAATAIALGGPGAIFWMWVSAFFGMATVYSEAVLSQKFKIKVDGEVTGGPAYYISKGLKNKSLGKFLAGFFSISCVLALGFMGNMVQANSIADAFNTAFGMNPLIVGIIVAVLAGFIFIGGMGRIASVTEKLVPIMAGFYIVFSLGILVMNIGEIIPALTAIIVGAFNPSAVAGGVVGATVKQAVRYGVARGLFSNEAGMGSTPHAHAVAKVKHPGEQGVVAIISVFIDTFVILNLTALVIITTGALSATDGSGKALQGIQLTQEAFARGLGSFGHTFIAICLLFFAFSTIIGWYFFGELNIKYMFGKKGLTPYRMLVLLFIVIGSTLKVNLVWELADMFNGFMVFPNLVALLALSPMVISIMNEYESFKTSKKDKDLSV</sequence>
<dbReference type="PANTHER" id="PTHR30330:SF14">
    <property type="entry name" value="SODIUM_AMINO ACID (ALANINE) SYMPORTER"/>
    <property type="match status" value="1"/>
</dbReference>
<keyword evidence="3 8" id="KW-0813">Transport</keyword>
<feature type="transmembrane region" description="Helical" evidence="8">
    <location>
        <begin position="184"/>
        <end position="206"/>
    </location>
</feature>
<evidence type="ECO:0000256" key="8">
    <source>
        <dbReference type="RuleBase" id="RU363064"/>
    </source>
</evidence>
<evidence type="ECO:0000256" key="2">
    <source>
        <dbReference type="ARBA" id="ARBA00009261"/>
    </source>
</evidence>
<reference evidence="9 10" key="1">
    <citation type="submission" date="2021-03" db="EMBL/GenBank/DDBJ databases">
        <title>Genomic Encyclopedia of Type Strains, Phase IV (KMG-IV): sequencing the most valuable type-strain genomes for metagenomic binning, comparative biology and taxonomic classification.</title>
        <authorList>
            <person name="Goeker M."/>
        </authorList>
    </citation>
    <scope>NUCLEOTIDE SEQUENCE [LARGE SCALE GENOMIC DNA]</scope>
    <source>
        <strain evidence="9 10">DSM 28650</strain>
    </source>
</reference>
<feature type="transmembrane region" description="Helical" evidence="8">
    <location>
        <begin position="244"/>
        <end position="267"/>
    </location>
</feature>
<evidence type="ECO:0000256" key="6">
    <source>
        <dbReference type="ARBA" id="ARBA00022989"/>
    </source>
</evidence>
<keyword evidence="6 8" id="KW-1133">Transmembrane helix</keyword>
<feature type="transmembrane region" description="Helical" evidence="8">
    <location>
        <begin position="100"/>
        <end position="120"/>
    </location>
</feature>
<keyword evidence="5 8" id="KW-0812">Transmembrane</keyword>
<evidence type="ECO:0000256" key="7">
    <source>
        <dbReference type="ARBA" id="ARBA00023136"/>
    </source>
</evidence>
<dbReference type="Proteomes" id="UP001519308">
    <property type="component" value="Unassembled WGS sequence"/>
</dbReference>
<dbReference type="InterPro" id="IPR001463">
    <property type="entry name" value="Na/Ala_symport"/>
</dbReference>
<keyword evidence="8" id="KW-0769">Symport</keyword>
<feature type="transmembrane region" description="Helical" evidence="8">
    <location>
        <begin position="306"/>
        <end position="328"/>
    </location>
</feature>
<dbReference type="PROSITE" id="PS00873">
    <property type="entry name" value="NA_ALANINE_SYMP"/>
    <property type="match status" value="1"/>
</dbReference>
<dbReference type="RefSeq" id="WP_021282369.1">
    <property type="nucleotide sequence ID" value="NZ_JAGGLL010000041.1"/>
</dbReference>
<feature type="transmembrane region" description="Helical" evidence="8">
    <location>
        <begin position="75"/>
        <end position="94"/>
    </location>
</feature>
<evidence type="ECO:0000256" key="5">
    <source>
        <dbReference type="ARBA" id="ARBA00022692"/>
    </source>
</evidence>
<name>A0ABS4K7X3_9CLOT</name>
<comment type="caution">
    <text evidence="9">The sequence shown here is derived from an EMBL/GenBank/DDBJ whole genome shotgun (WGS) entry which is preliminary data.</text>
</comment>
<keyword evidence="10" id="KW-1185">Reference proteome</keyword>
<evidence type="ECO:0000256" key="1">
    <source>
        <dbReference type="ARBA" id="ARBA00004651"/>
    </source>
</evidence>
<comment type="similarity">
    <text evidence="2 8">Belongs to the alanine or glycine:cation symporter (AGCS) (TC 2.A.25) family.</text>
</comment>
<feature type="transmembrane region" description="Helical" evidence="8">
    <location>
        <begin position="429"/>
        <end position="450"/>
    </location>
</feature>
<evidence type="ECO:0000313" key="9">
    <source>
        <dbReference type="EMBL" id="MBP2023897.1"/>
    </source>
</evidence>
<keyword evidence="7 8" id="KW-0472">Membrane</keyword>
<evidence type="ECO:0000256" key="3">
    <source>
        <dbReference type="ARBA" id="ARBA00022448"/>
    </source>
</evidence>
<keyword evidence="4 8" id="KW-1003">Cell membrane</keyword>
<accession>A0ABS4K7X3</accession>